<dbReference type="Proteomes" id="UP000053259">
    <property type="component" value="Unassembled WGS sequence"/>
</dbReference>
<evidence type="ECO:0000313" key="2">
    <source>
        <dbReference type="Proteomes" id="UP000053259"/>
    </source>
</evidence>
<evidence type="ECO:0000313" key="1">
    <source>
        <dbReference type="EMBL" id="KIW02207.1"/>
    </source>
</evidence>
<dbReference type="RefSeq" id="XP_016212076.1">
    <property type="nucleotide sequence ID" value="XM_016359994.1"/>
</dbReference>
<proteinExistence type="predicted"/>
<organism evidence="1 2">
    <name type="scientific">Verruconis gallopava</name>
    <dbReference type="NCBI Taxonomy" id="253628"/>
    <lineage>
        <taxon>Eukaryota</taxon>
        <taxon>Fungi</taxon>
        <taxon>Dikarya</taxon>
        <taxon>Ascomycota</taxon>
        <taxon>Pezizomycotina</taxon>
        <taxon>Dothideomycetes</taxon>
        <taxon>Pleosporomycetidae</taxon>
        <taxon>Venturiales</taxon>
        <taxon>Sympoventuriaceae</taxon>
        <taxon>Verruconis</taxon>
    </lineage>
</organism>
<dbReference type="VEuPathDB" id="FungiDB:PV09_06363"/>
<accession>A0A0D1YN80</accession>
<dbReference type="GeneID" id="27314336"/>
<keyword evidence="2" id="KW-1185">Reference proteome</keyword>
<gene>
    <name evidence="1" type="ORF">PV09_06363</name>
</gene>
<protein>
    <submittedName>
        <fullName evidence="1">Uncharacterized protein</fullName>
    </submittedName>
</protein>
<dbReference type="HOGENOM" id="CLU_628820_0_0_1"/>
<dbReference type="OrthoDB" id="3751150at2759"/>
<name>A0A0D1YN80_9PEZI</name>
<reference evidence="1 2" key="1">
    <citation type="submission" date="2015-01" db="EMBL/GenBank/DDBJ databases">
        <title>The Genome Sequence of Ochroconis gallopava CBS43764.</title>
        <authorList>
            <consortium name="The Broad Institute Genomics Platform"/>
            <person name="Cuomo C."/>
            <person name="de Hoog S."/>
            <person name="Gorbushina A."/>
            <person name="Stielow B."/>
            <person name="Teixiera M."/>
            <person name="Abouelleil A."/>
            <person name="Chapman S.B."/>
            <person name="Priest M."/>
            <person name="Young S.K."/>
            <person name="Wortman J."/>
            <person name="Nusbaum C."/>
            <person name="Birren B."/>
        </authorList>
    </citation>
    <scope>NUCLEOTIDE SEQUENCE [LARGE SCALE GENOMIC DNA]</scope>
    <source>
        <strain evidence="1 2">CBS 43764</strain>
    </source>
</reference>
<dbReference type="AlphaFoldDB" id="A0A0D1YN80"/>
<dbReference type="InParanoid" id="A0A0D1YN80"/>
<dbReference type="EMBL" id="KN847550">
    <property type="protein sequence ID" value="KIW02207.1"/>
    <property type="molecule type" value="Genomic_DNA"/>
</dbReference>
<sequence length="436" mass="48772">MAPLSRLPEFFIHKNGMPLDDGFGNQIMCQVMLRFKDNTSVCLQRMYTPGIGAFTQDPSMSLDTAVQQSTSSMNNLNNLPANVKVWLFPENYKMLWPDEFPEDQSPVMPIAWNPLPCSPMDPILRAIGIVPGISNLPSYGLTQANLSPNVATMAQPLTTPKVEGSSAAVATVDKYGLGRGKGKAEDANELGEEREVAVITSPINFRILYTTMLNTPQLHELYTIPDTSLLSTTPGPSTLLPTGINLTTSEILAFFPGLLHDPYFIYRAYSTGWNWQTMVHAARMYRDVQWELSHAVVEPLIRRGMAYVLGLDEEDWSEDEYQQRVPVERRLKLHDYTRGGLSVTHSTHPASRSDLMLSQLRNEVKVLPINEDAGALTTLIAALNCGQIRDMPMSALGDFVETSVLYFPPHGPDEDLACAQRWREKLRNLPWNLYMP</sequence>